<feature type="non-terminal residue" evidence="2">
    <location>
        <position position="188"/>
    </location>
</feature>
<keyword evidence="3" id="KW-1185">Reference proteome</keyword>
<evidence type="ECO:0000313" key="2">
    <source>
        <dbReference type="EMBL" id="PLW33626.1"/>
    </source>
</evidence>
<dbReference type="Proteomes" id="UP000235388">
    <property type="component" value="Unassembled WGS sequence"/>
</dbReference>
<evidence type="ECO:0000313" key="3">
    <source>
        <dbReference type="Proteomes" id="UP000235388"/>
    </source>
</evidence>
<dbReference type="EMBL" id="PGCJ01000295">
    <property type="protein sequence ID" value="PLW33626.1"/>
    <property type="molecule type" value="Genomic_DNA"/>
</dbReference>
<gene>
    <name evidence="2" type="ORF">PCANC_23909</name>
</gene>
<protein>
    <submittedName>
        <fullName evidence="2">Uncharacterized protein</fullName>
    </submittedName>
</protein>
<evidence type="ECO:0000256" key="1">
    <source>
        <dbReference type="SAM" id="MobiDB-lite"/>
    </source>
</evidence>
<dbReference type="AlphaFoldDB" id="A0A2N5U7C0"/>
<feature type="region of interest" description="Disordered" evidence="1">
    <location>
        <begin position="1"/>
        <end position="27"/>
    </location>
</feature>
<sequence>MSSSKKPRSPPAVHGDTLRNTSGVGNNKKIGFLNEFLADGAKSRVGAAVLFQNARSPPCLHDVPGWSVPWDGRRGSIYCDESLDEYWAASRNSCHLSKENSTSLGSEHLQRTRQTGTRHPDLASRTKNRGPADPTPDSPKRLRVVPTRHNPHGLASLSDPTNAPLGTHIFLQHHPTPPISSLLNTHTS</sequence>
<accession>A0A2N5U7C0</accession>
<name>A0A2N5U7C0_9BASI</name>
<feature type="region of interest" description="Disordered" evidence="1">
    <location>
        <begin position="97"/>
        <end position="188"/>
    </location>
</feature>
<comment type="caution">
    <text evidence="2">The sequence shown here is derived from an EMBL/GenBank/DDBJ whole genome shotgun (WGS) entry which is preliminary data.</text>
</comment>
<proteinExistence type="predicted"/>
<organism evidence="2 3">
    <name type="scientific">Puccinia coronata f. sp. avenae</name>
    <dbReference type="NCBI Taxonomy" id="200324"/>
    <lineage>
        <taxon>Eukaryota</taxon>
        <taxon>Fungi</taxon>
        <taxon>Dikarya</taxon>
        <taxon>Basidiomycota</taxon>
        <taxon>Pucciniomycotina</taxon>
        <taxon>Pucciniomycetes</taxon>
        <taxon>Pucciniales</taxon>
        <taxon>Pucciniaceae</taxon>
        <taxon>Puccinia</taxon>
    </lineage>
</organism>
<feature type="compositionally biased region" description="Polar residues" evidence="1">
    <location>
        <begin position="179"/>
        <end position="188"/>
    </location>
</feature>
<reference evidence="2 3" key="1">
    <citation type="submission" date="2017-11" db="EMBL/GenBank/DDBJ databases">
        <title>De novo assembly and phasing of dikaryotic genomes from two isolates of Puccinia coronata f. sp. avenae, the causal agent of oat crown rust.</title>
        <authorList>
            <person name="Miller M.E."/>
            <person name="Zhang Y."/>
            <person name="Omidvar V."/>
            <person name="Sperschneider J."/>
            <person name="Schwessinger B."/>
            <person name="Raley C."/>
            <person name="Palmer J.M."/>
            <person name="Garnica D."/>
            <person name="Upadhyaya N."/>
            <person name="Rathjen J."/>
            <person name="Taylor J.M."/>
            <person name="Park R.F."/>
            <person name="Dodds P.N."/>
            <person name="Hirsch C.D."/>
            <person name="Kianian S.F."/>
            <person name="Figueroa M."/>
        </authorList>
    </citation>
    <scope>NUCLEOTIDE SEQUENCE [LARGE SCALE GENOMIC DNA]</scope>
    <source>
        <strain evidence="2">12NC29</strain>
    </source>
</reference>